<gene>
    <name evidence="2" type="ORF">BDW59DRAFT_144147</name>
</gene>
<proteinExistence type="predicted"/>
<evidence type="ECO:0000313" key="3">
    <source>
        <dbReference type="Proteomes" id="UP001610335"/>
    </source>
</evidence>
<evidence type="ECO:0008006" key="4">
    <source>
        <dbReference type="Google" id="ProtNLM"/>
    </source>
</evidence>
<sequence>MKASFAALALSFVGAAFAAPATQAAKRQDAQHPYSIGGISLRHLTEDNSYVFISYVTQYSNSSEAQETTTCQTSWNPSVPAGPENPQSCADPNFTFWFPTGVSNLENYEVTVTGPVGQGTTTIVAGPSYECGTYEGTIAGIDYECHTAQGAVFLIPVA</sequence>
<keyword evidence="3" id="KW-1185">Reference proteome</keyword>
<dbReference type="Proteomes" id="UP001610335">
    <property type="component" value="Unassembled WGS sequence"/>
</dbReference>
<protein>
    <recommendedName>
        <fullName evidence="4">AA1-like domain-containing protein</fullName>
    </recommendedName>
</protein>
<organism evidence="2 3">
    <name type="scientific">Aspergillus cavernicola</name>
    <dbReference type="NCBI Taxonomy" id="176166"/>
    <lineage>
        <taxon>Eukaryota</taxon>
        <taxon>Fungi</taxon>
        <taxon>Dikarya</taxon>
        <taxon>Ascomycota</taxon>
        <taxon>Pezizomycotina</taxon>
        <taxon>Eurotiomycetes</taxon>
        <taxon>Eurotiomycetidae</taxon>
        <taxon>Eurotiales</taxon>
        <taxon>Aspergillaceae</taxon>
        <taxon>Aspergillus</taxon>
        <taxon>Aspergillus subgen. Nidulantes</taxon>
    </lineage>
</organism>
<comment type="caution">
    <text evidence="2">The sequence shown here is derived from an EMBL/GenBank/DDBJ whole genome shotgun (WGS) entry which is preliminary data.</text>
</comment>
<feature type="chain" id="PRO_5045517279" description="AA1-like domain-containing protein" evidence="1">
    <location>
        <begin position="19"/>
        <end position="158"/>
    </location>
</feature>
<accession>A0ABR4IHX8</accession>
<name>A0ABR4IHX8_9EURO</name>
<keyword evidence="1" id="KW-0732">Signal</keyword>
<dbReference type="EMBL" id="JBFXLS010000025">
    <property type="protein sequence ID" value="KAL2827345.1"/>
    <property type="molecule type" value="Genomic_DNA"/>
</dbReference>
<evidence type="ECO:0000313" key="2">
    <source>
        <dbReference type="EMBL" id="KAL2827345.1"/>
    </source>
</evidence>
<reference evidence="2 3" key="1">
    <citation type="submission" date="2024-07" db="EMBL/GenBank/DDBJ databases">
        <title>Section-level genome sequencing and comparative genomics of Aspergillus sections Usti and Cavernicolus.</title>
        <authorList>
            <consortium name="Lawrence Berkeley National Laboratory"/>
            <person name="Nybo J.L."/>
            <person name="Vesth T.C."/>
            <person name="Theobald S."/>
            <person name="Frisvad J.C."/>
            <person name="Larsen T.O."/>
            <person name="Kjaerboelling I."/>
            <person name="Rothschild-Mancinelli K."/>
            <person name="Lyhne E.K."/>
            <person name="Kogle M.E."/>
            <person name="Barry K."/>
            <person name="Clum A."/>
            <person name="Na H."/>
            <person name="Ledsgaard L."/>
            <person name="Lin J."/>
            <person name="Lipzen A."/>
            <person name="Kuo A."/>
            <person name="Riley R."/>
            <person name="Mondo S."/>
            <person name="LaButti K."/>
            <person name="Haridas S."/>
            <person name="Pangalinan J."/>
            <person name="Salamov A.A."/>
            <person name="Simmons B.A."/>
            <person name="Magnuson J.K."/>
            <person name="Chen J."/>
            <person name="Drula E."/>
            <person name="Henrissat B."/>
            <person name="Wiebenga A."/>
            <person name="Lubbers R.J."/>
            <person name="Gomes A.C."/>
            <person name="Makela M.R."/>
            <person name="Stajich J."/>
            <person name="Grigoriev I.V."/>
            <person name="Mortensen U.H."/>
            <person name="De vries R.P."/>
            <person name="Baker S.E."/>
            <person name="Andersen M.R."/>
        </authorList>
    </citation>
    <scope>NUCLEOTIDE SEQUENCE [LARGE SCALE GENOMIC DNA]</scope>
    <source>
        <strain evidence="2 3">CBS 600.67</strain>
    </source>
</reference>
<feature type="signal peptide" evidence="1">
    <location>
        <begin position="1"/>
        <end position="18"/>
    </location>
</feature>
<evidence type="ECO:0000256" key="1">
    <source>
        <dbReference type="SAM" id="SignalP"/>
    </source>
</evidence>